<dbReference type="EMBL" id="GU937616">
    <property type="protein sequence ID" value="ADF30855.1"/>
    <property type="molecule type" value="Genomic_DNA"/>
</dbReference>
<feature type="signal peptide" evidence="1">
    <location>
        <begin position="1"/>
        <end position="30"/>
    </location>
</feature>
<sequence length="461" mass="52320">MEGFRLKKIYILSFFIILLCLSVTTNTSHAKNLSNDVETNVKDGHVTLKVNYTGDTYKFFKNGKSIYTGSSNEINSDISKIGDKYKIGIYQDNTLKKVITLNVTNDLQEEANKITVSAETKEESYNEKLMDYKIKNSHINVVATTDDVKLSWNQLPDEDGIYEIYRDDKKIGETTDLNFTDKNVKPGERYNYSINVSVKPSKEQQEKMEKKFDELGSTLSDKEKEEVMSVEGSLSTIVDMPKNEESYLKSKKSVLNEVTDNGKLSAQGKLPKDNMHGWAYRTFIPYKSVADPKPEFKKTYLKGDGRDFSATSNKFRTESSVNTQFTGPTSITMYKKVSQSVRCKDAACTKVLDKKTASAAGMKLYINSKKSDYLHWTVTHAIGIPFGAYYPKIDYDYNVMLTKGMASISGKHDKAPNHEFYVSAPSSSKATTIYRYAVKSKKDFVELWFAKAKKSWKTELF</sequence>
<dbReference type="Gene3D" id="2.60.40.10">
    <property type="entry name" value="Immunoglobulins"/>
    <property type="match status" value="1"/>
</dbReference>
<protein>
    <recommendedName>
        <fullName evidence="3">DUF3238 domain-containing protein</fullName>
    </recommendedName>
</protein>
<dbReference type="RefSeq" id="WP_013085574.1">
    <property type="nucleotide sequence ID" value="NC_014104.1"/>
</dbReference>
<reference evidence="2" key="2">
    <citation type="journal article" date="2011" name="Plasmid">
        <title>Functional analysis and application of the cryptic plasmid pBSG3 harboring the RapQ-PhrQ system in Bacillus amyloliquefaciens B3.</title>
        <authorList>
            <person name="Qiao J.Q."/>
            <person name="Tian da W."/>
            <person name="Huo R."/>
            <person name="Wu H.J."/>
            <person name="Gao X.W."/>
        </authorList>
    </citation>
    <scope>NUCLEOTIDE SEQUENCE</scope>
    <source>
        <strain evidence="2">B3</strain>
        <plasmid evidence="2">pBSG3</plasmid>
    </source>
</reference>
<dbReference type="InterPro" id="IPR013783">
    <property type="entry name" value="Ig-like_fold"/>
</dbReference>
<name>D5LKV1_BACAM</name>
<keyword evidence="1" id="KW-0732">Signal</keyword>
<reference evidence="2" key="1">
    <citation type="submission" date="2010-02" db="EMBL/GenBank/DDBJ databases">
        <authorList>
            <person name="Qiao J."/>
            <person name="Huo R."/>
            <person name="Wu H."/>
            <person name="Liu F."/>
            <person name="Xue P."/>
            <person name="Tian D."/>
            <person name="Gao X."/>
        </authorList>
    </citation>
    <scope>NUCLEOTIDE SEQUENCE</scope>
    <source>
        <strain evidence="2">B3</strain>
        <plasmid evidence="2">pBSG3</plasmid>
    </source>
</reference>
<evidence type="ECO:0008006" key="3">
    <source>
        <dbReference type="Google" id="ProtNLM"/>
    </source>
</evidence>
<evidence type="ECO:0000313" key="2">
    <source>
        <dbReference type="EMBL" id="ADF30855.1"/>
    </source>
</evidence>
<evidence type="ECO:0000256" key="1">
    <source>
        <dbReference type="SAM" id="SignalP"/>
    </source>
</evidence>
<keyword evidence="2" id="KW-0614">Plasmid</keyword>
<proteinExistence type="predicted"/>
<accession>D5LKV1</accession>
<geneLocation type="plasmid" evidence="2">
    <name>pBSG3</name>
</geneLocation>
<organism evidence="2">
    <name type="scientific">Bacillus amyloliquefaciens</name>
    <name type="common">Bacillus velezensis</name>
    <dbReference type="NCBI Taxonomy" id="1390"/>
    <lineage>
        <taxon>Bacteria</taxon>
        <taxon>Bacillati</taxon>
        <taxon>Bacillota</taxon>
        <taxon>Bacilli</taxon>
        <taxon>Bacillales</taxon>
        <taxon>Bacillaceae</taxon>
        <taxon>Bacillus</taxon>
        <taxon>Bacillus amyloliquefaciens group</taxon>
    </lineage>
</organism>
<feature type="chain" id="PRO_5003074125" description="DUF3238 domain-containing protein" evidence="1">
    <location>
        <begin position="31"/>
        <end position="461"/>
    </location>
</feature>
<dbReference type="AlphaFoldDB" id="D5LKV1"/>